<gene>
    <name evidence="8" type="ORF">IAC29_07135</name>
</gene>
<protein>
    <submittedName>
        <fullName evidence="8">Arylsulfatase</fullName>
    </submittedName>
</protein>
<dbReference type="Pfam" id="PF00884">
    <property type="entry name" value="Sulfatase"/>
    <property type="match status" value="1"/>
</dbReference>
<feature type="chain" id="PRO_5039592575" evidence="6">
    <location>
        <begin position="24"/>
        <end position="503"/>
    </location>
</feature>
<sequence>MNHIGNKAILFSCLLTAGGAAYAQKPNIVLILADDMGYGDISAFNDKTRLVTPNLDRLCEHGIRFTDAHSNSSVSTPSRYGILTGRYAFRSDLKSGVLGGFSSPLIAEDRSTVASMLSSCGYSTAMIGKWHLGWNWSCVDGKPGEVDYSAPVSGGPTDRGFGYFYGIAASLDMSPYVYVENNMPTAVPDKMSVDISKGILMQRSGPQSPDFDHKDCLPNFTERAVGYIRSHKDDANPFFLYIPLTAPHTPVLPSDEFKGKSGISPYCDFVLMVDSMVGKIADAVEESGISENTIIIFTSDNGCSPVAEIARMKKAGHSPNYIYRGAKSDIYDGGHRVPLIVSWGDRYNGRVEEQLISLTDFYATFADLAGYSLKDDEAEDSYSFKAVLDGTGKSARKDVIHHSIDGRFAMRKGDWKLVFWPGSGGWGNPNEKSKNWNTLPEYQLFNMKDDPTEKENLYGTRKKIERELTESLKRYIVDGRSTPGAPRKNDGASEWKQIEFLFE</sequence>
<dbReference type="InterPro" id="IPR024607">
    <property type="entry name" value="Sulfatase_CS"/>
</dbReference>
<evidence type="ECO:0000313" key="9">
    <source>
        <dbReference type="Proteomes" id="UP000810252"/>
    </source>
</evidence>
<comment type="PTM">
    <text evidence="5">The conversion to 3-oxoalanine (also known as C-formylglycine, FGly), of a serine or cysteine residue in prokaryotes and of a cysteine residue in eukaryotes, is critical for catalytic activity.</text>
</comment>
<dbReference type="PANTHER" id="PTHR42693:SF53">
    <property type="entry name" value="ENDO-4-O-SULFATASE"/>
    <property type="match status" value="1"/>
</dbReference>
<evidence type="ECO:0000256" key="1">
    <source>
        <dbReference type="ARBA" id="ARBA00008779"/>
    </source>
</evidence>
<proteinExistence type="inferred from homology"/>
<evidence type="ECO:0000256" key="6">
    <source>
        <dbReference type="SAM" id="SignalP"/>
    </source>
</evidence>
<reference evidence="8" key="1">
    <citation type="submission" date="2020-10" db="EMBL/GenBank/DDBJ databases">
        <authorList>
            <person name="Gilroy R."/>
        </authorList>
    </citation>
    <scope>NUCLEOTIDE SEQUENCE</scope>
    <source>
        <strain evidence="8">20514</strain>
    </source>
</reference>
<reference evidence="8" key="2">
    <citation type="journal article" date="2021" name="PeerJ">
        <title>Extensive microbial diversity within the chicken gut microbiome revealed by metagenomics and culture.</title>
        <authorList>
            <person name="Gilroy R."/>
            <person name="Ravi A."/>
            <person name="Getino M."/>
            <person name="Pursley I."/>
            <person name="Horton D.L."/>
            <person name="Alikhan N.F."/>
            <person name="Baker D."/>
            <person name="Gharbi K."/>
            <person name="Hall N."/>
            <person name="Watson M."/>
            <person name="Adriaenssens E.M."/>
            <person name="Foster-Nyarko E."/>
            <person name="Jarju S."/>
            <person name="Secka A."/>
            <person name="Antonio M."/>
            <person name="Oren A."/>
            <person name="Chaudhuri R.R."/>
            <person name="La Ragione R."/>
            <person name="Hildebrand F."/>
            <person name="Pallen M.J."/>
        </authorList>
    </citation>
    <scope>NUCLEOTIDE SEQUENCE</scope>
    <source>
        <strain evidence="8">20514</strain>
    </source>
</reference>
<dbReference type="Gene3D" id="3.40.720.10">
    <property type="entry name" value="Alkaline Phosphatase, subunit A"/>
    <property type="match status" value="1"/>
</dbReference>
<evidence type="ECO:0000256" key="2">
    <source>
        <dbReference type="ARBA" id="ARBA00022723"/>
    </source>
</evidence>
<evidence type="ECO:0000256" key="4">
    <source>
        <dbReference type="ARBA" id="ARBA00022837"/>
    </source>
</evidence>
<keyword evidence="4" id="KW-0106">Calcium</keyword>
<dbReference type="PANTHER" id="PTHR42693">
    <property type="entry name" value="ARYLSULFATASE FAMILY MEMBER"/>
    <property type="match status" value="1"/>
</dbReference>
<feature type="signal peptide" evidence="6">
    <location>
        <begin position="1"/>
        <end position="23"/>
    </location>
</feature>
<dbReference type="Proteomes" id="UP000810252">
    <property type="component" value="Unassembled WGS sequence"/>
</dbReference>
<accession>A0A9D9HGE8</accession>
<dbReference type="GO" id="GO:0004065">
    <property type="term" value="F:arylsulfatase activity"/>
    <property type="evidence" value="ECO:0007669"/>
    <property type="project" value="TreeGrafter"/>
</dbReference>
<dbReference type="InterPro" id="IPR050738">
    <property type="entry name" value="Sulfatase"/>
</dbReference>
<feature type="domain" description="Sulfatase N-terminal" evidence="7">
    <location>
        <begin position="26"/>
        <end position="371"/>
    </location>
</feature>
<keyword evidence="3" id="KW-0378">Hydrolase</keyword>
<keyword evidence="2" id="KW-0479">Metal-binding</keyword>
<comment type="similarity">
    <text evidence="1">Belongs to the sulfatase family.</text>
</comment>
<dbReference type="GO" id="GO:0046872">
    <property type="term" value="F:metal ion binding"/>
    <property type="evidence" value="ECO:0007669"/>
    <property type="project" value="UniProtKB-KW"/>
</dbReference>
<feature type="modified residue" description="3-oxoalanine (Ser)" evidence="5">
    <location>
        <position position="75"/>
    </location>
</feature>
<dbReference type="PROSITE" id="PS00149">
    <property type="entry name" value="SULFATASE_2"/>
    <property type="match status" value="1"/>
</dbReference>
<keyword evidence="6" id="KW-0732">Signal</keyword>
<evidence type="ECO:0000256" key="5">
    <source>
        <dbReference type="PIRSR" id="PIRSR600917-52"/>
    </source>
</evidence>
<dbReference type="InterPro" id="IPR000917">
    <property type="entry name" value="Sulfatase_N"/>
</dbReference>
<dbReference type="SUPFAM" id="SSF53649">
    <property type="entry name" value="Alkaline phosphatase-like"/>
    <property type="match status" value="1"/>
</dbReference>
<dbReference type="InterPro" id="IPR017850">
    <property type="entry name" value="Alkaline_phosphatase_core_sf"/>
</dbReference>
<dbReference type="PROSITE" id="PS00523">
    <property type="entry name" value="SULFATASE_1"/>
    <property type="match status" value="1"/>
</dbReference>
<name>A0A9D9HGE8_9BACT</name>
<dbReference type="AlphaFoldDB" id="A0A9D9HGE8"/>
<dbReference type="Gene3D" id="3.30.1120.10">
    <property type="match status" value="1"/>
</dbReference>
<evidence type="ECO:0000259" key="7">
    <source>
        <dbReference type="Pfam" id="PF00884"/>
    </source>
</evidence>
<dbReference type="CDD" id="cd16143">
    <property type="entry name" value="ARS_like"/>
    <property type="match status" value="1"/>
</dbReference>
<evidence type="ECO:0000313" key="8">
    <source>
        <dbReference type="EMBL" id="MBO8449027.1"/>
    </source>
</evidence>
<dbReference type="EMBL" id="JADIMQ010000100">
    <property type="protein sequence ID" value="MBO8449027.1"/>
    <property type="molecule type" value="Genomic_DNA"/>
</dbReference>
<organism evidence="8 9">
    <name type="scientific">Candidatus Cryptobacteroides merdigallinarum</name>
    <dbReference type="NCBI Taxonomy" id="2840770"/>
    <lineage>
        <taxon>Bacteria</taxon>
        <taxon>Pseudomonadati</taxon>
        <taxon>Bacteroidota</taxon>
        <taxon>Bacteroidia</taxon>
        <taxon>Bacteroidales</taxon>
        <taxon>Candidatus Cryptobacteroides</taxon>
    </lineage>
</organism>
<evidence type="ECO:0000256" key="3">
    <source>
        <dbReference type="ARBA" id="ARBA00022801"/>
    </source>
</evidence>
<comment type="caution">
    <text evidence="8">The sequence shown here is derived from an EMBL/GenBank/DDBJ whole genome shotgun (WGS) entry which is preliminary data.</text>
</comment>